<dbReference type="EMBL" id="LKAM01000023">
    <property type="protein sequence ID" value="KUM45243.1"/>
    <property type="molecule type" value="Genomic_DNA"/>
</dbReference>
<dbReference type="AlphaFoldDB" id="A0A124GMC6"/>
<gene>
    <name evidence="1" type="ORF">ABT39_MTgene3566</name>
</gene>
<protein>
    <submittedName>
        <fullName evidence="1">Uncharacterized protein</fullName>
    </submittedName>
</protein>
<accession>A0A124GMC6</accession>
<organism evidence="1">
    <name type="scientific">Picea glauca</name>
    <name type="common">White spruce</name>
    <name type="synonym">Pinus glauca</name>
    <dbReference type="NCBI Taxonomy" id="3330"/>
    <lineage>
        <taxon>Eukaryota</taxon>
        <taxon>Viridiplantae</taxon>
        <taxon>Streptophyta</taxon>
        <taxon>Embryophyta</taxon>
        <taxon>Tracheophyta</taxon>
        <taxon>Spermatophyta</taxon>
        <taxon>Pinopsida</taxon>
        <taxon>Pinidae</taxon>
        <taxon>Conifers I</taxon>
        <taxon>Pinales</taxon>
        <taxon>Pinaceae</taxon>
        <taxon>Picea</taxon>
    </lineage>
</organism>
<keyword evidence="1" id="KW-0496">Mitochondrion</keyword>
<sequence>MDHKHMVYRCMDLDMASRTLLSTFTYQLNQVVLLLSQLHNKYNMGMDHHKELDHNPNH</sequence>
<name>A0A124GMC6_PICGL</name>
<geneLocation type="mitochondrion" evidence="1"/>
<comment type="caution">
    <text evidence="1">The sequence shown here is derived from an EMBL/GenBank/DDBJ whole genome shotgun (WGS) entry which is preliminary data.</text>
</comment>
<reference evidence="1" key="1">
    <citation type="journal article" date="2015" name="Genome Biol. Evol.">
        <title>Organellar Genomes of White Spruce (Picea glauca): Assembly and Annotation.</title>
        <authorList>
            <person name="Jackman S.D."/>
            <person name="Warren R.L."/>
            <person name="Gibb E.A."/>
            <person name="Vandervalk B.P."/>
            <person name="Mohamadi H."/>
            <person name="Chu J."/>
            <person name="Raymond A."/>
            <person name="Pleasance S."/>
            <person name="Coope R."/>
            <person name="Wildung M.R."/>
            <person name="Ritland C.E."/>
            <person name="Bousquet J."/>
            <person name="Jones S.J."/>
            <person name="Bohlmann J."/>
            <person name="Birol I."/>
        </authorList>
    </citation>
    <scope>NUCLEOTIDE SEQUENCE [LARGE SCALE GENOMIC DNA]</scope>
    <source>
        <tissue evidence="1">Flushing bud</tissue>
    </source>
</reference>
<proteinExistence type="predicted"/>
<evidence type="ECO:0000313" key="1">
    <source>
        <dbReference type="EMBL" id="KUM45243.1"/>
    </source>
</evidence>